<accession>A0A840TZU4</accession>
<dbReference type="AlphaFoldDB" id="A0A840TZU4"/>
<dbReference type="SUPFAM" id="SSF56925">
    <property type="entry name" value="OMPA-like"/>
    <property type="match status" value="1"/>
</dbReference>
<dbReference type="InterPro" id="IPR011250">
    <property type="entry name" value="OMP/PagP_B-barrel"/>
</dbReference>
<dbReference type="Pfam" id="PF13505">
    <property type="entry name" value="OMP_b-brl"/>
    <property type="match status" value="1"/>
</dbReference>
<sequence>MKNLFKRYLLVVILGTWASTTAHAQLSVDLNAGYGLPAQSGSQGLPGGGLGVKYYFSPRWAAGVRVRGYAETITEADGGVSGKLVAATIPIMAHAEYYLTATDLHPYVGLEVGAIRSALSAKINLNGQNIYDDTYGETTLGFAPKVGLGYDISQGIALTAEALYQVGFPGSRNGTPQFDLKNSSRFLALHIGISITFGNRFEGYVIH</sequence>
<evidence type="ECO:0000256" key="2">
    <source>
        <dbReference type="SAM" id="SignalP"/>
    </source>
</evidence>
<name>A0A840TZU4_9BACT</name>
<dbReference type="Proteomes" id="UP000557307">
    <property type="component" value="Unassembled WGS sequence"/>
</dbReference>
<evidence type="ECO:0000313" key="5">
    <source>
        <dbReference type="Proteomes" id="UP000557307"/>
    </source>
</evidence>
<protein>
    <submittedName>
        <fullName evidence="4">Outer membrane protein W</fullName>
    </submittedName>
</protein>
<evidence type="ECO:0000259" key="3">
    <source>
        <dbReference type="Pfam" id="PF13505"/>
    </source>
</evidence>
<dbReference type="EMBL" id="JACHGF010000004">
    <property type="protein sequence ID" value="MBB5285159.1"/>
    <property type="molecule type" value="Genomic_DNA"/>
</dbReference>
<feature type="domain" description="Outer membrane protein beta-barrel" evidence="3">
    <location>
        <begin position="16"/>
        <end position="164"/>
    </location>
</feature>
<dbReference type="Gene3D" id="2.40.160.20">
    <property type="match status" value="1"/>
</dbReference>
<organism evidence="4 5">
    <name type="scientific">Rhabdobacter roseus</name>
    <dbReference type="NCBI Taxonomy" id="1655419"/>
    <lineage>
        <taxon>Bacteria</taxon>
        <taxon>Pseudomonadati</taxon>
        <taxon>Bacteroidota</taxon>
        <taxon>Cytophagia</taxon>
        <taxon>Cytophagales</taxon>
        <taxon>Cytophagaceae</taxon>
        <taxon>Rhabdobacter</taxon>
    </lineage>
</organism>
<dbReference type="InterPro" id="IPR027385">
    <property type="entry name" value="Beta-barrel_OMP"/>
</dbReference>
<proteinExistence type="predicted"/>
<feature type="signal peptide" evidence="2">
    <location>
        <begin position="1"/>
        <end position="24"/>
    </location>
</feature>
<keyword evidence="1 2" id="KW-0732">Signal</keyword>
<gene>
    <name evidence="4" type="ORF">HNQ92_003307</name>
</gene>
<evidence type="ECO:0000256" key="1">
    <source>
        <dbReference type="ARBA" id="ARBA00022729"/>
    </source>
</evidence>
<feature type="chain" id="PRO_5032687135" evidence="2">
    <location>
        <begin position="25"/>
        <end position="207"/>
    </location>
</feature>
<comment type="caution">
    <text evidence="4">The sequence shown here is derived from an EMBL/GenBank/DDBJ whole genome shotgun (WGS) entry which is preliminary data.</text>
</comment>
<keyword evidence="5" id="KW-1185">Reference proteome</keyword>
<reference evidence="4 5" key="1">
    <citation type="submission" date="2020-08" db="EMBL/GenBank/DDBJ databases">
        <title>Genomic Encyclopedia of Type Strains, Phase IV (KMG-IV): sequencing the most valuable type-strain genomes for metagenomic binning, comparative biology and taxonomic classification.</title>
        <authorList>
            <person name="Goeker M."/>
        </authorList>
    </citation>
    <scope>NUCLEOTIDE SEQUENCE [LARGE SCALE GENOMIC DNA]</scope>
    <source>
        <strain evidence="4 5">DSM 105074</strain>
    </source>
</reference>
<dbReference type="RefSeq" id="WP_184175090.1">
    <property type="nucleotide sequence ID" value="NZ_JACHGF010000004.1"/>
</dbReference>
<evidence type="ECO:0000313" key="4">
    <source>
        <dbReference type="EMBL" id="MBB5285159.1"/>
    </source>
</evidence>